<sequence>MVSDYIHASSVRRDLFFQTAHDLPVIVTLIIHHGAVFGRANFYRPMTKSPCGKSAGICRCALHENECRLIGQRHRNPTASDEMHPIGRGKVRCDCRYFVHSSIEDLLHQIGGIQECLLEGLRVPGDTATGK</sequence>
<organism evidence="1">
    <name type="scientific">bioreactor metagenome</name>
    <dbReference type="NCBI Taxonomy" id="1076179"/>
    <lineage>
        <taxon>unclassified sequences</taxon>
        <taxon>metagenomes</taxon>
        <taxon>ecological metagenomes</taxon>
    </lineage>
</organism>
<reference evidence="1" key="1">
    <citation type="submission" date="2019-08" db="EMBL/GenBank/DDBJ databases">
        <authorList>
            <person name="Kucharzyk K."/>
            <person name="Murdoch R.W."/>
            <person name="Higgins S."/>
            <person name="Loffler F."/>
        </authorList>
    </citation>
    <scope>NUCLEOTIDE SEQUENCE</scope>
</reference>
<proteinExistence type="predicted"/>
<accession>A0A645ICS6</accession>
<comment type="caution">
    <text evidence="1">The sequence shown here is derived from an EMBL/GenBank/DDBJ whole genome shotgun (WGS) entry which is preliminary data.</text>
</comment>
<protein>
    <submittedName>
        <fullName evidence="1">Uncharacterized protein</fullName>
    </submittedName>
</protein>
<name>A0A645ICS6_9ZZZZ</name>
<dbReference type="EMBL" id="VSSQ01111274">
    <property type="protein sequence ID" value="MPN48706.1"/>
    <property type="molecule type" value="Genomic_DNA"/>
</dbReference>
<gene>
    <name evidence="1" type="ORF">SDC9_196318</name>
</gene>
<evidence type="ECO:0000313" key="1">
    <source>
        <dbReference type="EMBL" id="MPN48706.1"/>
    </source>
</evidence>
<dbReference type="AlphaFoldDB" id="A0A645ICS6"/>